<dbReference type="AlphaFoldDB" id="A0A4V0NCP7"/>
<name>A0A4V0NCP7_SORCE</name>
<protein>
    <submittedName>
        <fullName evidence="1">Uncharacterized protein</fullName>
    </submittedName>
</protein>
<dbReference type="OrthoDB" id="9819238at2"/>
<dbReference type="EMBL" id="CP012670">
    <property type="protein sequence ID" value="AUX19912.1"/>
    <property type="molecule type" value="Genomic_DNA"/>
</dbReference>
<organism evidence="1 2">
    <name type="scientific">Sorangium cellulosum</name>
    <name type="common">Polyangium cellulosum</name>
    <dbReference type="NCBI Taxonomy" id="56"/>
    <lineage>
        <taxon>Bacteria</taxon>
        <taxon>Pseudomonadati</taxon>
        <taxon>Myxococcota</taxon>
        <taxon>Polyangia</taxon>
        <taxon>Polyangiales</taxon>
        <taxon>Polyangiaceae</taxon>
        <taxon>Sorangium</taxon>
    </lineage>
</organism>
<evidence type="ECO:0000313" key="2">
    <source>
        <dbReference type="Proteomes" id="UP000295781"/>
    </source>
</evidence>
<dbReference type="RefSeq" id="WP_129344709.1">
    <property type="nucleotide sequence ID" value="NZ_CP012670.1"/>
</dbReference>
<dbReference type="Proteomes" id="UP000295781">
    <property type="component" value="Chromosome"/>
</dbReference>
<sequence>MSQHRPSLDAFSGQLSDRAKSFFAREHIFRDLSNTCSFERLAEELDRRGAPWFDKVFELEEEFGGLVRRGPHPKTPSLAIGLFQLISLGFDAPGEEEPEDDSALVSLKWPMVRLAATGDLLTHVGVYTTEADLYLSESGWIFWYVSTLDRVELLSGSASTFLERVALEDHVRRTMREYAGTFFTADEGSAIAQALNIPVVEEASDALITHWMNPNLFISRLPRTSAPGIYRTRIVSRTVEALLSAAQAVITRSPEAQATVETHLPGGRERHDALRREGVAVGG</sequence>
<evidence type="ECO:0000313" key="1">
    <source>
        <dbReference type="EMBL" id="AUX19912.1"/>
    </source>
</evidence>
<accession>A0A4V0NCP7</accession>
<proteinExistence type="predicted"/>
<reference evidence="1 2" key="1">
    <citation type="submission" date="2015-09" db="EMBL/GenBank/DDBJ databases">
        <title>Sorangium comparison.</title>
        <authorList>
            <person name="Zaburannyi N."/>
            <person name="Bunk B."/>
            <person name="Overmann J."/>
            <person name="Mueller R."/>
        </authorList>
    </citation>
    <scope>NUCLEOTIDE SEQUENCE [LARGE SCALE GENOMIC DNA]</scope>
    <source>
        <strain evidence="1 2">So ceGT47</strain>
    </source>
</reference>
<gene>
    <name evidence="1" type="ORF">SOCEGT47_003660</name>
</gene>